<reference evidence="1 2" key="1">
    <citation type="submission" date="2016-05" db="EMBL/GenBank/DDBJ databases">
        <title>Single-cell genome of chain-forming Candidatus Thiomargarita nelsonii and comparison to other large sulfur-oxidizing bacteria.</title>
        <authorList>
            <person name="Winkel M."/>
            <person name="Salman V."/>
            <person name="Woyke T."/>
            <person name="Schulz-Vogt H."/>
            <person name="Richter M."/>
            <person name="Flood B."/>
            <person name="Bailey J."/>
            <person name="Amann R."/>
            <person name="Mussmann M."/>
        </authorList>
    </citation>
    <scope>NUCLEOTIDE SEQUENCE [LARGE SCALE GENOMIC DNA]</scope>
    <source>
        <strain evidence="1 2">THI036</strain>
    </source>
</reference>
<comment type="caution">
    <text evidence="1">The sequence shown here is derived from an EMBL/GenBank/DDBJ whole genome shotgun (WGS) entry which is preliminary data.</text>
</comment>
<dbReference type="AlphaFoldDB" id="A0A176RZQ7"/>
<dbReference type="Proteomes" id="UP000076962">
    <property type="component" value="Unassembled WGS sequence"/>
</dbReference>
<evidence type="ECO:0000313" key="2">
    <source>
        <dbReference type="Proteomes" id="UP000076962"/>
    </source>
</evidence>
<keyword evidence="2" id="KW-1185">Reference proteome</keyword>
<evidence type="ECO:0000313" key="1">
    <source>
        <dbReference type="EMBL" id="OAD21179.1"/>
    </source>
</evidence>
<organism evidence="1 2">
    <name type="scientific">Candidatus Thiomargarita nelsonii</name>
    <dbReference type="NCBI Taxonomy" id="1003181"/>
    <lineage>
        <taxon>Bacteria</taxon>
        <taxon>Pseudomonadati</taxon>
        <taxon>Pseudomonadota</taxon>
        <taxon>Gammaproteobacteria</taxon>
        <taxon>Thiotrichales</taxon>
        <taxon>Thiotrichaceae</taxon>
        <taxon>Thiomargarita</taxon>
    </lineage>
</organism>
<protein>
    <submittedName>
        <fullName evidence="1">Uncharacterized protein</fullName>
    </submittedName>
</protein>
<proteinExistence type="predicted"/>
<dbReference type="EMBL" id="LUTY01001813">
    <property type="protein sequence ID" value="OAD21179.1"/>
    <property type="molecule type" value="Genomic_DNA"/>
</dbReference>
<accession>A0A176RZQ7</accession>
<name>A0A176RZQ7_9GAMM</name>
<sequence length="101" mass="11380">MICILTLTAVFTTKSWMVTSWCSSSRTMVNILAPGGWMLKLFSTATGTFGFSTWNSEIVWFCMNPPSASKTKMERMDCKLPLMSRISTMNWQFCSVMVPLG</sequence>
<gene>
    <name evidence="1" type="ORF">THIOM_003059</name>
</gene>